<accession>A0A8S5RIC5</accession>
<protein>
    <submittedName>
        <fullName evidence="1">Uncharacterized protein</fullName>
    </submittedName>
</protein>
<proteinExistence type="predicted"/>
<evidence type="ECO:0000313" key="1">
    <source>
        <dbReference type="EMBL" id="DAE30825.1"/>
    </source>
</evidence>
<reference evidence="1" key="1">
    <citation type="journal article" date="2021" name="Proc. Natl. Acad. Sci. U.S.A.">
        <title>A Catalog of Tens of Thousands of Viruses from Human Metagenomes Reveals Hidden Associations with Chronic Diseases.</title>
        <authorList>
            <person name="Tisza M.J."/>
            <person name="Buck C.B."/>
        </authorList>
    </citation>
    <scope>NUCLEOTIDE SEQUENCE</scope>
    <source>
        <strain evidence="1">CtML55</strain>
    </source>
</reference>
<sequence>MTEVSDGAGDTFYTYQALYTAKSLLSELYYRNSAGHSYADYDVHKVGPS</sequence>
<name>A0A8S5RIC5_9VIRU</name>
<dbReference type="EMBL" id="BK059105">
    <property type="protein sequence ID" value="DAE30825.1"/>
    <property type="molecule type" value="Genomic_DNA"/>
</dbReference>
<organism evidence="1">
    <name type="scientific">virus sp. ctML55</name>
    <dbReference type="NCBI Taxonomy" id="2827627"/>
    <lineage>
        <taxon>Viruses</taxon>
    </lineage>
</organism>